<protein>
    <submittedName>
        <fullName evidence="4">Oxidase ustYa</fullName>
    </submittedName>
</protein>
<keyword evidence="5" id="KW-1185">Reference proteome</keyword>
<gene>
    <name evidence="4" type="ORF">PT974_07669</name>
</gene>
<keyword evidence="3" id="KW-0812">Transmembrane</keyword>
<feature type="transmembrane region" description="Helical" evidence="3">
    <location>
        <begin position="27"/>
        <end position="44"/>
    </location>
</feature>
<dbReference type="Pfam" id="PF11807">
    <property type="entry name" value="UstYa"/>
    <property type="match status" value="1"/>
</dbReference>
<keyword evidence="3" id="KW-0472">Membrane</keyword>
<sequence>MASSYEYLLLHGKNPQRQCLNHSRVKWLLLAMLLAMFPLAYTLWNSKHYVSGLFKQQNSGLPTDVLFGDIPWVPVKMENDQRYIDAEPEARHPNGTRIYSIWDDIYAGTFVAFDDPSIGGAQGGGMQMTDVAADPSKWSAKSEGFAVAVMHQLHCVISIKQALVAFQKGHTGSHHTSDFEHLNHCVEMLRQAVMCQGDLSLERPHNADGTQGSTGWGSVHMCRDWSGIYRAVMANRIARSPDGKGWVDLSKKIN</sequence>
<evidence type="ECO:0000256" key="2">
    <source>
        <dbReference type="ARBA" id="ARBA00035112"/>
    </source>
</evidence>
<accession>A0ABR0SPX8</accession>
<dbReference type="PANTHER" id="PTHR33365">
    <property type="entry name" value="YALI0B05434P"/>
    <property type="match status" value="1"/>
</dbReference>
<comment type="similarity">
    <text evidence="2">Belongs to the ustYa family.</text>
</comment>
<evidence type="ECO:0000313" key="5">
    <source>
        <dbReference type="Proteomes" id="UP001338125"/>
    </source>
</evidence>
<proteinExistence type="inferred from homology"/>
<evidence type="ECO:0000313" key="4">
    <source>
        <dbReference type="EMBL" id="KAK5994226.1"/>
    </source>
</evidence>
<evidence type="ECO:0000256" key="3">
    <source>
        <dbReference type="SAM" id="Phobius"/>
    </source>
</evidence>
<evidence type="ECO:0000256" key="1">
    <source>
        <dbReference type="ARBA" id="ARBA00004685"/>
    </source>
</evidence>
<dbReference type="EMBL" id="JAVFKD010000012">
    <property type="protein sequence ID" value="KAK5994226.1"/>
    <property type="molecule type" value="Genomic_DNA"/>
</dbReference>
<name>A0ABR0SPX8_9HYPO</name>
<dbReference type="PANTHER" id="PTHR33365:SF4">
    <property type="entry name" value="CYCLOCHLOROTINE BIOSYNTHESIS PROTEIN O"/>
    <property type="match status" value="1"/>
</dbReference>
<organism evidence="4 5">
    <name type="scientific">Cladobotryum mycophilum</name>
    <dbReference type="NCBI Taxonomy" id="491253"/>
    <lineage>
        <taxon>Eukaryota</taxon>
        <taxon>Fungi</taxon>
        <taxon>Dikarya</taxon>
        <taxon>Ascomycota</taxon>
        <taxon>Pezizomycotina</taxon>
        <taxon>Sordariomycetes</taxon>
        <taxon>Hypocreomycetidae</taxon>
        <taxon>Hypocreales</taxon>
        <taxon>Hypocreaceae</taxon>
        <taxon>Cladobotryum</taxon>
    </lineage>
</organism>
<dbReference type="Proteomes" id="UP001338125">
    <property type="component" value="Unassembled WGS sequence"/>
</dbReference>
<reference evidence="4 5" key="1">
    <citation type="submission" date="2024-01" db="EMBL/GenBank/DDBJ databases">
        <title>Complete genome of Cladobotryum mycophilum ATHUM6906.</title>
        <authorList>
            <person name="Christinaki A.C."/>
            <person name="Myridakis A.I."/>
            <person name="Kouvelis V.N."/>
        </authorList>
    </citation>
    <scope>NUCLEOTIDE SEQUENCE [LARGE SCALE GENOMIC DNA]</scope>
    <source>
        <strain evidence="4 5">ATHUM6906</strain>
    </source>
</reference>
<comment type="caution">
    <text evidence="4">The sequence shown here is derived from an EMBL/GenBank/DDBJ whole genome shotgun (WGS) entry which is preliminary data.</text>
</comment>
<dbReference type="InterPro" id="IPR021765">
    <property type="entry name" value="UstYa-like"/>
</dbReference>
<keyword evidence="3" id="KW-1133">Transmembrane helix</keyword>
<comment type="pathway">
    <text evidence="1">Mycotoxin biosynthesis.</text>
</comment>